<dbReference type="AlphaFoldDB" id="A0A843V6S4"/>
<sequence length="143" mass="16395">MLLVTRGPLSFIPRSSSEDGLFVSLQVLSIPFILHALDFCFAERASLSIRQKKESARCGERILVPVERTSVVSVERTSVVSVERTRLLLQQRSCQETYMYKHKFAILWMCSRAVFLLRQSLLRVSSEKGISARAEFPLRNIYI</sequence>
<dbReference type="EMBL" id="NMUH01001399">
    <property type="protein sequence ID" value="MQL92001.1"/>
    <property type="molecule type" value="Genomic_DNA"/>
</dbReference>
<dbReference type="Proteomes" id="UP000652761">
    <property type="component" value="Unassembled WGS sequence"/>
</dbReference>
<name>A0A843V6S4_COLES</name>
<gene>
    <name evidence="1" type="ORF">Taro_024623</name>
</gene>
<proteinExistence type="predicted"/>
<protein>
    <submittedName>
        <fullName evidence="1">Uncharacterized protein</fullName>
    </submittedName>
</protein>
<evidence type="ECO:0000313" key="2">
    <source>
        <dbReference type="Proteomes" id="UP000652761"/>
    </source>
</evidence>
<organism evidence="1 2">
    <name type="scientific">Colocasia esculenta</name>
    <name type="common">Wild taro</name>
    <name type="synonym">Arum esculentum</name>
    <dbReference type="NCBI Taxonomy" id="4460"/>
    <lineage>
        <taxon>Eukaryota</taxon>
        <taxon>Viridiplantae</taxon>
        <taxon>Streptophyta</taxon>
        <taxon>Embryophyta</taxon>
        <taxon>Tracheophyta</taxon>
        <taxon>Spermatophyta</taxon>
        <taxon>Magnoliopsida</taxon>
        <taxon>Liliopsida</taxon>
        <taxon>Araceae</taxon>
        <taxon>Aroideae</taxon>
        <taxon>Colocasieae</taxon>
        <taxon>Colocasia</taxon>
    </lineage>
</organism>
<comment type="caution">
    <text evidence="1">The sequence shown here is derived from an EMBL/GenBank/DDBJ whole genome shotgun (WGS) entry which is preliminary data.</text>
</comment>
<evidence type="ECO:0000313" key="1">
    <source>
        <dbReference type="EMBL" id="MQL92001.1"/>
    </source>
</evidence>
<accession>A0A843V6S4</accession>
<reference evidence="1" key="1">
    <citation type="submission" date="2017-07" db="EMBL/GenBank/DDBJ databases">
        <title>Taro Niue Genome Assembly and Annotation.</title>
        <authorList>
            <person name="Atibalentja N."/>
            <person name="Keating K."/>
            <person name="Fields C.J."/>
        </authorList>
    </citation>
    <scope>NUCLEOTIDE SEQUENCE</scope>
    <source>
        <strain evidence="1">Niue_2</strain>
        <tissue evidence="1">Leaf</tissue>
    </source>
</reference>
<keyword evidence="2" id="KW-1185">Reference proteome</keyword>